<name>A0A9D2T8W9_9FIRM</name>
<dbReference type="Proteomes" id="UP000823904">
    <property type="component" value="Unassembled WGS sequence"/>
</dbReference>
<dbReference type="EMBL" id="DWWD01000036">
    <property type="protein sequence ID" value="HJC50802.1"/>
    <property type="molecule type" value="Genomic_DNA"/>
</dbReference>
<evidence type="ECO:0000313" key="1">
    <source>
        <dbReference type="EMBL" id="HJC50802.1"/>
    </source>
</evidence>
<comment type="caution">
    <text evidence="1">The sequence shown here is derived from an EMBL/GenBank/DDBJ whole genome shotgun (WGS) entry which is preliminary data.</text>
</comment>
<gene>
    <name evidence="1" type="ORF">H9754_09590</name>
</gene>
<evidence type="ECO:0000313" key="2">
    <source>
        <dbReference type="Proteomes" id="UP000823904"/>
    </source>
</evidence>
<reference evidence="1" key="1">
    <citation type="journal article" date="2021" name="PeerJ">
        <title>Extensive microbial diversity within the chicken gut microbiome revealed by metagenomics and culture.</title>
        <authorList>
            <person name="Gilroy R."/>
            <person name="Ravi A."/>
            <person name="Getino M."/>
            <person name="Pursley I."/>
            <person name="Horton D.L."/>
            <person name="Alikhan N.F."/>
            <person name="Baker D."/>
            <person name="Gharbi K."/>
            <person name="Hall N."/>
            <person name="Watson M."/>
            <person name="Adriaenssens E.M."/>
            <person name="Foster-Nyarko E."/>
            <person name="Jarju S."/>
            <person name="Secka A."/>
            <person name="Antonio M."/>
            <person name="Oren A."/>
            <person name="Chaudhuri R.R."/>
            <person name="La Ragione R."/>
            <person name="Hildebrand F."/>
            <person name="Pallen M.J."/>
        </authorList>
    </citation>
    <scope>NUCLEOTIDE SEQUENCE</scope>
    <source>
        <strain evidence="1">ChiSjej3B21-8574</strain>
    </source>
</reference>
<reference evidence="1" key="2">
    <citation type="submission" date="2021-04" db="EMBL/GenBank/DDBJ databases">
        <authorList>
            <person name="Gilroy R."/>
        </authorList>
    </citation>
    <scope>NUCLEOTIDE SEQUENCE</scope>
    <source>
        <strain evidence="1">ChiSjej3B21-8574</strain>
    </source>
</reference>
<protein>
    <submittedName>
        <fullName evidence="1">Uncharacterized protein</fullName>
    </submittedName>
</protein>
<sequence length="181" mass="21964">MTWNKEGIPHKGWHCIDVEDLADLVDGTEEIPYEQCEMCGNERIRFVHLMQHPDYPHELRVGCVCAEKMSDDYVNPRKAEDVLRKRASRRKNFNNKEWRFNPEKQTYSKKYKGEYITIKKSRYGNFGIFFANERFWNYNGKKFYSFESAERAAFEIFEELHTTQAEREHQYWLSRRNYYGE</sequence>
<accession>A0A9D2T8W9</accession>
<dbReference type="AlphaFoldDB" id="A0A9D2T8W9"/>
<organism evidence="1 2">
    <name type="scientific">Candidatus Anaerostipes avistercoris</name>
    <dbReference type="NCBI Taxonomy" id="2838462"/>
    <lineage>
        <taxon>Bacteria</taxon>
        <taxon>Bacillati</taxon>
        <taxon>Bacillota</taxon>
        <taxon>Clostridia</taxon>
        <taxon>Lachnospirales</taxon>
        <taxon>Lachnospiraceae</taxon>
        <taxon>Anaerostipes</taxon>
    </lineage>
</organism>
<proteinExistence type="predicted"/>